<dbReference type="Proteomes" id="UP000066624">
    <property type="component" value="Chromosome"/>
</dbReference>
<gene>
    <name evidence="1" type="ORF">WM2015_1193</name>
</gene>
<dbReference type="RefSeq" id="WP_049725202.1">
    <property type="nucleotide sequence ID" value="NZ_CP012154.1"/>
</dbReference>
<name>A0A0K0XVB6_9GAMM</name>
<dbReference type="AlphaFoldDB" id="A0A0K0XVB6"/>
<protein>
    <submittedName>
        <fullName evidence="1">Uncharacterized protein</fullName>
    </submittedName>
</protein>
<organism evidence="1 2">
    <name type="scientific">Wenzhouxiangella marina</name>
    <dbReference type="NCBI Taxonomy" id="1579979"/>
    <lineage>
        <taxon>Bacteria</taxon>
        <taxon>Pseudomonadati</taxon>
        <taxon>Pseudomonadota</taxon>
        <taxon>Gammaproteobacteria</taxon>
        <taxon>Chromatiales</taxon>
        <taxon>Wenzhouxiangellaceae</taxon>
        <taxon>Wenzhouxiangella</taxon>
    </lineage>
</organism>
<dbReference type="KEGG" id="wma:WM2015_1193"/>
<evidence type="ECO:0000313" key="2">
    <source>
        <dbReference type="Proteomes" id="UP000066624"/>
    </source>
</evidence>
<dbReference type="STRING" id="1579979.WM2015_1193"/>
<keyword evidence="2" id="KW-1185">Reference proteome</keyword>
<dbReference type="OrthoDB" id="5801823at2"/>
<proteinExistence type="predicted"/>
<reference evidence="2" key="1">
    <citation type="submission" date="2015-07" db="EMBL/GenBank/DDBJ databases">
        <authorList>
            <person name="Kim K.M."/>
        </authorList>
    </citation>
    <scope>NUCLEOTIDE SEQUENCE [LARGE SCALE GENOMIC DNA]</scope>
    <source>
        <strain evidence="2">KCTC 42284</strain>
    </source>
</reference>
<sequence length="117" mass="13122">MKLLERYEFAEEAQERAAFLRSRGIAAHVESLTALRPAAAHRNLYHAALWAILDHQADDAEALLKDPDHLVRDPLDEREMNELIEVGGDQARRTMIKWGLIALAGLLALAMALPLLF</sequence>
<dbReference type="EMBL" id="CP012154">
    <property type="protein sequence ID" value="AKS41567.1"/>
    <property type="molecule type" value="Genomic_DNA"/>
</dbReference>
<accession>A0A0K0XVB6</accession>
<evidence type="ECO:0000313" key="1">
    <source>
        <dbReference type="EMBL" id="AKS41567.1"/>
    </source>
</evidence>